<dbReference type="InterPro" id="IPR035386">
    <property type="entry name" value="Arm-DNA-bind_5"/>
</dbReference>
<dbReference type="RefSeq" id="WP_139515184.1">
    <property type="nucleotide sequence ID" value="NZ_CP040896.1"/>
</dbReference>
<sequence>MSKTTEHKEGKASVKVVYFTSKTLADGSHPFLVRITKDRKRKYIATGLSLHPNYWNEKKQEVRRSYPDLAREKLIEDLRDWEKKYATAAGQLAEADEVHDVRAVASKAIEKRKATRRIKLLAYIDELVAAMMETRKLGNASVYRDLRNQLAKYVQKEYDSQDLAFDRMTVAFCNDWERALRTSGVEEITLSQRFRTLRAVLNKAIANGVAKPEHYPFARNVAEHHKFNVGKFNVSTTKRAISREDIRRLEMIEPATERLRLAKDVFLFSFYCGGINFVDLGQLRWRNVVLDAEVSRLTYIRQKTGGRFTLRLLPPAAAILIAYRPFTYTGPDGYLFPVLTAAKHSTPVQIQDRLHKVLGQVNQDLKILGALAGIASPLTTYVARHSFATHLKREGIATAVISEAMGHKSEAVTAVYLDSFASTTVDSAFEHLL</sequence>
<dbReference type="InterPro" id="IPR050090">
    <property type="entry name" value="Tyrosine_recombinase_XerCD"/>
</dbReference>
<dbReference type="InterPro" id="IPR025269">
    <property type="entry name" value="SAM-like_dom"/>
</dbReference>
<dbReference type="CDD" id="cd01185">
    <property type="entry name" value="INTN1_C_like"/>
    <property type="match status" value="1"/>
</dbReference>
<evidence type="ECO:0000313" key="6">
    <source>
        <dbReference type="Proteomes" id="UP000305398"/>
    </source>
</evidence>
<name>A0A5B7ZZP4_9BACT</name>
<dbReference type="InterPro" id="IPR013762">
    <property type="entry name" value="Integrase-like_cat_sf"/>
</dbReference>
<dbReference type="EMBL" id="CP040896">
    <property type="protein sequence ID" value="QDA60006.1"/>
    <property type="molecule type" value="Genomic_DNA"/>
</dbReference>
<evidence type="ECO:0000256" key="2">
    <source>
        <dbReference type="ARBA" id="ARBA00023125"/>
    </source>
</evidence>
<protein>
    <submittedName>
        <fullName evidence="5">Site-specific integrase</fullName>
    </submittedName>
</protein>
<dbReference type="SUPFAM" id="SSF56349">
    <property type="entry name" value="DNA breaking-rejoining enzymes"/>
    <property type="match status" value="1"/>
</dbReference>
<dbReference type="Gene3D" id="1.10.150.130">
    <property type="match status" value="1"/>
</dbReference>
<dbReference type="GO" id="GO:0015074">
    <property type="term" value="P:DNA integration"/>
    <property type="evidence" value="ECO:0007669"/>
    <property type="project" value="InterPro"/>
</dbReference>
<dbReference type="PANTHER" id="PTHR30349">
    <property type="entry name" value="PHAGE INTEGRASE-RELATED"/>
    <property type="match status" value="1"/>
</dbReference>
<gene>
    <name evidence="5" type="ORF">FHG12_07730</name>
</gene>
<feature type="domain" description="Tyr recombinase" evidence="4">
    <location>
        <begin position="236"/>
        <end position="430"/>
    </location>
</feature>
<dbReference type="OrthoDB" id="1094492at2"/>
<dbReference type="Pfam" id="PF17293">
    <property type="entry name" value="Arm-DNA-bind_5"/>
    <property type="match status" value="1"/>
</dbReference>
<keyword evidence="3" id="KW-0233">DNA recombination</keyword>
<dbReference type="KEGG" id="hyj:FHG12_07730"/>
<reference evidence="5 6" key="1">
    <citation type="submission" date="2019-06" db="EMBL/GenBank/DDBJ databases">
        <authorList>
            <person name="Srinivasan S."/>
        </authorList>
    </citation>
    <scope>NUCLEOTIDE SEQUENCE [LARGE SCALE GENOMIC DNA]</scope>
    <source>
        <strain evidence="5 6">17J68-5</strain>
    </source>
</reference>
<proteinExistence type="inferred from homology"/>
<dbReference type="InterPro" id="IPR002104">
    <property type="entry name" value="Integrase_catalytic"/>
</dbReference>
<dbReference type="PROSITE" id="PS51898">
    <property type="entry name" value="TYR_RECOMBINASE"/>
    <property type="match status" value="1"/>
</dbReference>
<dbReference type="InterPro" id="IPR010998">
    <property type="entry name" value="Integrase_recombinase_N"/>
</dbReference>
<dbReference type="AlphaFoldDB" id="A0A5B7ZZP4"/>
<organism evidence="5 6">
    <name type="scientific">Hymenobacter jejuensis</name>
    <dbReference type="NCBI Taxonomy" id="2502781"/>
    <lineage>
        <taxon>Bacteria</taxon>
        <taxon>Pseudomonadati</taxon>
        <taxon>Bacteroidota</taxon>
        <taxon>Cytophagia</taxon>
        <taxon>Cytophagales</taxon>
        <taxon>Hymenobacteraceae</taxon>
        <taxon>Hymenobacter</taxon>
    </lineage>
</organism>
<dbReference type="Pfam" id="PF13102">
    <property type="entry name" value="Phage_int_SAM_5"/>
    <property type="match status" value="1"/>
</dbReference>
<accession>A0A5B7ZZP4</accession>
<comment type="similarity">
    <text evidence="1">Belongs to the 'phage' integrase family.</text>
</comment>
<keyword evidence="6" id="KW-1185">Reference proteome</keyword>
<dbReference type="PANTHER" id="PTHR30349:SF64">
    <property type="entry name" value="PROPHAGE INTEGRASE INTD-RELATED"/>
    <property type="match status" value="1"/>
</dbReference>
<evidence type="ECO:0000256" key="3">
    <source>
        <dbReference type="ARBA" id="ARBA00023172"/>
    </source>
</evidence>
<evidence type="ECO:0000259" key="4">
    <source>
        <dbReference type="PROSITE" id="PS51898"/>
    </source>
</evidence>
<dbReference type="Gene3D" id="1.10.443.10">
    <property type="entry name" value="Intergrase catalytic core"/>
    <property type="match status" value="1"/>
</dbReference>
<dbReference type="GO" id="GO:0003677">
    <property type="term" value="F:DNA binding"/>
    <property type="evidence" value="ECO:0007669"/>
    <property type="project" value="UniProtKB-KW"/>
</dbReference>
<evidence type="ECO:0000256" key="1">
    <source>
        <dbReference type="ARBA" id="ARBA00008857"/>
    </source>
</evidence>
<dbReference type="GO" id="GO:0006310">
    <property type="term" value="P:DNA recombination"/>
    <property type="evidence" value="ECO:0007669"/>
    <property type="project" value="UniProtKB-KW"/>
</dbReference>
<evidence type="ECO:0000313" key="5">
    <source>
        <dbReference type="EMBL" id="QDA60006.1"/>
    </source>
</evidence>
<dbReference type="Pfam" id="PF00589">
    <property type="entry name" value="Phage_integrase"/>
    <property type="match status" value="1"/>
</dbReference>
<keyword evidence="2" id="KW-0238">DNA-binding</keyword>
<dbReference type="InterPro" id="IPR011010">
    <property type="entry name" value="DNA_brk_join_enz"/>
</dbReference>
<dbReference type="Proteomes" id="UP000305398">
    <property type="component" value="Chromosome"/>
</dbReference>